<keyword evidence="8 10" id="KW-0560">Oxidoreductase</keyword>
<dbReference type="Pfam" id="PF00742">
    <property type="entry name" value="Homoserine_dh"/>
    <property type="match status" value="1"/>
</dbReference>
<dbReference type="GO" id="GO:0009088">
    <property type="term" value="P:threonine biosynthetic process"/>
    <property type="evidence" value="ECO:0007669"/>
    <property type="project" value="UniProtKB-KW"/>
</dbReference>
<comment type="similarity">
    <text evidence="3 11">Belongs to the homoserine dehydrogenase family.</text>
</comment>
<dbReference type="AlphaFoldDB" id="A0A918Q4N3"/>
<dbReference type="EMBL" id="BMWX01000004">
    <property type="protein sequence ID" value="GGZ31886.1"/>
    <property type="molecule type" value="Genomic_DNA"/>
</dbReference>
<comment type="pathway">
    <text evidence="2 10">Amino-acid biosynthesis; L-methionine biosynthesis via de novo pathway; L-homoserine from L-aspartate: step 3/3.</text>
</comment>
<dbReference type="Pfam" id="PF03447">
    <property type="entry name" value="NAD_binding_3"/>
    <property type="match status" value="1"/>
</dbReference>
<evidence type="ECO:0000313" key="15">
    <source>
        <dbReference type="Proteomes" id="UP000619457"/>
    </source>
</evidence>
<keyword evidence="7 10" id="KW-0791">Threonine biosynthesis</keyword>
<dbReference type="PROSITE" id="PS01042">
    <property type="entry name" value="HOMOSER_DHGENASE"/>
    <property type="match status" value="1"/>
</dbReference>
<evidence type="ECO:0000256" key="10">
    <source>
        <dbReference type="RuleBase" id="RU000579"/>
    </source>
</evidence>
<keyword evidence="9 10" id="KW-0486">Methionine biosynthesis</keyword>
<dbReference type="RefSeq" id="WP_018474878.1">
    <property type="nucleotide sequence ID" value="NZ_BMWX01000004.1"/>
</dbReference>
<evidence type="ECO:0000256" key="4">
    <source>
        <dbReference type="ARBA" id="ARBA00013213"/>
    </source>
</evidence>
<dbReference type="GO" id="GO:0004412">
    <property type="term" value="F:homoserine dehydrogenase activity"/>
    <property type="evidence" value="ECO:0007669"/>
    <property type="project" value="UniProtKB-EC"/>
</dbReference>
<accession>A0A918Q4N3</accession>
<evidence type="ECO:0000259" key="13">
    <source>
        <dbReference type="Pfam" id="PF03447"/>
    </source>
</evidence>
<dbReference type="InterPro" id="IPR019811">
    <property type="entry name" value="HDH_CS"/>
</dbReference>
<dbReference type="FunFam" id="3.30.360.10:FF:000005">
    <property type="entry name" value="Homoserine dehydrogenase"/>
    <property type="match status" value="1"/>
</dbReference>
<gene>
    <name evidence="14" type="ORF">GCM10007049_26570</name>
</gene>
<reference evidence="14" key="2">
    <citation type="submission" date="2020-09" db="EMBL/GenBank/DDBJ databases">
        <authorList>
            <person name="Sun Q."/>
            <person name="Kim S."/>
        </authorList>
    </citation>
    <scope>NUCLEOTIDE SEQUENCE</scope>
    <source>
        <strain evidence="14">KCTC 12368</strain>
    </source>
</reference>
<feature type="domain" description="Aspartate/homoserine dehydrogenase NAD-binding" evidence="13">
    <location>
        <begin position="9"/>
        <end position="115"/>
    </location>
</feature>
<dbReference type="PANTHER" id="PTHR43331">
    <property type="entry name" value="HOMOSERINE DEHYDROGENASE"/>
    <property type="match status" value="1"/>
</dbReference>
<evidence type="ECO:0000256" key="9">
    <source>
        <dbReference type="ARBA" id="ARBA00023167"/>
    </source>
</evidence>
<evidence type="ECO:0000256" key="3">
    <source>
        <dbReference type="ARBA" id="ARBA00006753"/>
    </source>
</evidence>
<dbReference type="SUPFAM" id="SSF55347">
    <property type="entry name" value="Glyceraldehyde-3-phosphate dehydrogenase-like, C-terminal domain"/>
    <property type="match status" value="1"/>
</dbReference>
<dbReference type="GO" id="GO:0050661">
    <property type="term" value="F:NADP binding"/>
    <property type="evidence" value="ECO:0007669"/>
    <property type="project" value="InterPro"/>
</dbReference>
<dbReference type="Proteomes" id="UP000619457">
    <property type="component" value="Unassembled WGS sequence"/>
</dbReference>
<dbReference type="NCBIfam" id="NF004976">
    <property type="entry name" value="PRK06349.1"/>
    <property type="match status" value="1"/>
</dbReference>
<dbReference type="PANTHER" id="PTHR43331:SF1">
    <property type="entry name" value="HOMOSERINE DEHYDROGENASE"/>
    <property type="match status" value="1"/>
</dbReference>
<feature type="domain" description="Homoserine dehydrogenase catalytic" evidence="12">
    <location>
        <begin position="124"/>
        <end position="301"/>
    </location>
</feature>
<dbReference type="GO" id="GO:0009086">
    <property type="term" value="P:methionine biosynthetic process"/>
    <property type="evidence" value="ECO:0007669"/>
    <property type="project" value="UniProtKB-KW"/>
</dbReference>
<dbReference type="SUPFAM" id="SSF51735">
    <property type="entry name" value="NAD(P)-binding Rossmann-fold domains"/>
    <property type="match status" value="1"/>
</dbReference>
<evidence type="ECO:0000256" key="7">
    <source>
        <dbReference type="ARBA" id="ARBA00022697"/>
    </source>
</evidence>
<dbReference type="Gene3D" id="3.30.360.10">
    <property type="entry name" value="Dihydrodipicolinate Reductase, domain 2"/>
    <property type="match status" value="1"/>
</dbReference>
<evidence type="ECO:0000256" key="2">
    <source>
        <dbReference type="ARBA" id="ARBA00005062"/>
    </source>
</evidence>
<name>A0A918Q4N3_9BACT</name>
<organism evidence="14 15">
    <name type="scientific">Echinicola pacifica</name>
    <dbReference type="NCBI Taxonomy" id="346377"/>
    <lineage>
        <taxon>Bacteria</taxon>
        <taxon>Pseudomonadati</taxon>
        <taxon>Bacteroidota</taxon>
        <taxon>Cytophagia</taxon>
        <taxon>Cytophagales</taxon>
        <taxon>Cyclobacteriaceae</taxon>
        <taxon>Echinicola</taxon>
    </lineage>
</organism>
<evidence type="ECO:0000259" key="12">
    <source>
        <dbReference type="Pfam" id="PF00742"/>
    </source>
</evidence>
<evidence type="ECO:0000256" key="1">
    <source>
        <dbReference type="ARBA" id="ARBA00005056"/>
    </source>
</evidence>
<comment type="catalytic activity">
    <reaction evidence="10">
        <text>L-homoserine + NADP(+) = L-aspartate 4-semialdehyde + NADPH + H(+)</text>
        <dbReference type="Rhea" id="RHEA:15761"/>
        <dbReference type="ChEBI" id="CHEBI:15378"/>
        <dbReference type="ChEBI" id="CHEBI:57476"/>
        <dbReference type="ChEBI" id="CHEBI:57783"/>
        <dbReference type="ChEBI" id="CHEBI:58349"/>
        <dbReference type="ChEBI" id="CHEBI:537519"/>
        <dbReference type="EC" id="1.1.1.3"/>
    </reaction>
</comment>
<comment type="caution">
    <text evidence="14">The sequence shown here is derived from an EMBL/GenBank/DDBJ whole genome shotgun (WGS) entry which is preliminary data.</text>
</comment>
<reference evidence="14" key="1">
    <citation type="journal article" date="2014" name="Int. J. Syst. Evol. Microbiol.">
        <title>Complete genome sequence of Corynebacterium casei LMG S-19264T (=DSM 44701T), isolated from a smear-ripened cheese.</title>
        <authorList>
            <consortium name="US DOE Joint Genome Institute (JGI-PGF)"/>
            <person name="Walter F."/>
            <person name="Albersmeier A."/>
            <person name="Kalinowski J."/>
            <person name="Ruckert C."/>
        </authorList>
    </citation>
    <scope>NUCLEOTIDE SEQUENCE</scope>
    <source>
        <strain evidence="14">KCTC 12368</strain>
    </source>
</reference>
<keyword evidence="6 10" id="KW-0028">Amino-acid biosynthesis</keyword>
<protein>
    <recommendedName>
        <fullName evidence="5 10">Homoserine dehydrogenase</fullName>
        <ecNumber evidence="4 10">1.1.1.3</ecNumber>
    </recommendedName>
</protein>
<evidence type="ECO:0000256" key="8">
    <source>
        <dbReference type="ARBA" id="ARBA00023002"/>
    </source>
</evidence>
<dbReference type="EC" id="1.1.1.3" evidence="4 10"/>
<dbReference type="InterPro" id="IPR005106">
    <property type="entry name" value="Asp/hSer_DH_NAD-bd"/>
</dbReference>
<evidence type="ECO:0000256" key="6">
    <source>
        <dbReference type="ARBA" id="ARBA00022605"/>
    </source>
</evidence>
<keyword evidence="10" id="KW-0521">NADP</keyword>
<evidence type="ECO:0000256" key="5">
    <source>
        <dbReference type="ARBA" id="ARBA00013376"/>
    </source>
</evidence>
<dbReference type="InterPro" id="IPR001342">
    <property type="entry name" value="HDH_cat"/>
</dbReference>
<keyword evidence="15" id="KW-1185">Reference proteome</keyword>
<proteinExistence type="inferred from homology"/>
<dbReference type="InterPro" id="IPR036291">
    <property type="entry name" value="NAD(P)-bd_dom_sf"/>
</dbReference>
<dbReference type="Gene3D" id="3.40.50.720">
    <property type="entry name" value="NAD(P)-binding Rossmann-like Domain"/>
    <property type="match status" value="1"/>
</dbReference>
<evidence type="ECO:0000256" key="11">
    <source>
        <dbReference type="RuleBase" id="RU004171"/>
    </source>
</evidence>
<evidence type="ECO:0000313" key="14">
    <source>
        <dbReference type="EMBL" id="GGZ31886.1"/>
    </source>
</evidence>
<comment type="pathway">
    <text evidence="1 10">Amino-acid biosynthesis; L-threonine biosynthesis; L-threonine from L-aspartate: step 3/5.</text>
</comment>
<sequence>MTKKTALFGFGVVGQGYYEIAKKHEGNLTPTCIVVRDSSKERLEGLPLSYDPGDILNGEYDIITELISDPDQAYDYVTQLLKQGKKVVSANKKMIADHLPELIALQYQYGGVLLYEAAAAAGIPIIHTLDSHYDGDQITSIKGILNGSSNYILSRLSLDGLDFDQAVKQAQENGFAEADPTLDINGSDVSSKLSILALHAFGNYIAPQKILTIGVQSIRSADIQLAKALHLSIKLIGSASQSPSGCQAYILPTFVNSNDPLFLVQNEYNAVKINSENLGEQVLIGKGAGSFPTGASVYADLRRLPAGKGYRYDLLNGQVPTSQSPELSPLKVLLRSNDQKSLATLAGAEGIISTDAGYWKIWNTGSEQLFAHQDYLNQHQLSVISLGDNDIEQEIVDALNLNYALA</sequence>